<evidence type="ECO:0000256" key="1">
    <source>
        <dbReference type="ARBA" id="ARBA00006484"/>
    </source>
</evidence>
<name>A0A059KSN8_9BURK</name>
<sequence length="271" mass="28170">MSDVLSSSPSSCGSPRVSRTVLITGAGSGIGRACTLTFLRAGWSVVLAGRRLERLQAVIDEAEAAQPEAGVRERTLAVPTDVTDEVAVAALFAAASARFGRVDVLFNNAGIFTQGVSIEDVTLADWQRSVDTNLTGMFLCTREAFRTMKAQAPQGGRIIHNGSISAQVPRPGSVAYAATKHAITGLTKTAALDGRAWNIAVGQIDIGNAASDMTTAMSAGIRQADGSLKVEPVMDVQHAADAVLQMAALPLSANVLQMTVMASAMPFVGRG</sequence>
<keyword evidence="6" id="KW-1185">Reference proteome</keyword>
<organism evidence="5 6">
    <name type="scientific">Sphaerotilus natans subsp. natans DSM 6575</name>
    <dbReference type="NCBI Taxonomy" id="1286631"/>
    <lineage>
        <taxon>Bacteria</taxon>
        <taxon>Pseudomonadati</taxon>
        <taxon>Pseudomonadota</taxon>
        <taxon>Betaproteobacteria</taxon>
        <taxon>Burkholderiales</taxon>
        <taxon>Sphaerotilaceae</taxon>
        <taxon>Sphaerotilus</taxon>
    </lineage>
</organism>
<dbReference type="PANTHER" id="PTHR43669">
    <property type="entry name" value="5-KETO-D-GLUCONATE 5-REDUCTASE"/>
    <property type="match status" value="1"/>
</dbReference>
<keyword evidence="2" id="KW-0560">Oxidoreductase</keyword>
<dbReference type="FunFam" id="3.40.50.720:FF:000084">
    <property type="entry name" value="Short-chain dehydrogenase reductase"/>
    <property type="match status" value="1"/>
</dbReference>
<protein>
    <submittedName>
        <fullName evidence="5">Short-chain dehydrogenase/reductase SDR</fullName>
    </submittedName>
</protein>
<dbReference type="EMBL" id="AZRA01000001">
    <property type="protein sequence ID" value="KDB54385.1"/>
    <property type="molecule type" value="Genomic_DNA"/>
</dbReference>
<dbReference type="Proteomes" id="UP000026714">
    <property type="component" value="Unassembled WGS sequence"/>
</dbReference>
<evidence type="ECO:0000259" key="4">
    <source>
        <dbReference type="SMART" id="SM00822"/>
    </source>
</evidence>
<comment type="similarity">
    <text evidence="1 3">Belongs to the short-chain dehydrogenases/reductases (SDR) family.</text>
</comment>
<evidence type="ECO:0000256" key="2">
    <source>
        <dbReference type="ARBA" id="ARBA00023002"/>
    </source>
</evidence>
<evidence type="ECO:0000313" key="5">
    <source>
        <dbReference type="EMBL" id="KDB54385.1"/>
    </source>
</evidence>
<dbReference type="Pfam" id="PF00106">
    <property type="entry name" value="adh_short"/>
    <property type="match status" value="1"/>
</dbReference>
<dbReference type="STRING" id="34103.SAMN05421778_12371"/>
<comment type="caution">
    <text evidence="5">The sequence shown here is derived from an EMBL/GenBank/DDBJ whole genome shotgun (WGS) entry which is preliminary data.</text>
</comment>
<feature type="domain" description="Ketoreductase" evidence="4">
    <location>
        <begin position="19"/>
        <end position="207"/>
    </location>
</feature>
<evidence type="ECO:0000256" key="3">
    <source>
        <dbReference type="RuleBase" id="RU000363"/>
    </source>
</evidence>
<dbReference type="PROSITE" id="PS00061">
    <property type="entry name" value="ADH_SHORT"/>
    <property type="match status" value="1"/>
</dbReference>
<proteinExistence type="inferred from homology"/>
<dbReference type="CDD" id="cd05233">
    <property type="entry name" value="SDR_c"/>
    <property type="match status" value="1"/>
</dbReference>
<dbReference type="SMART" id="SM00822">
    <property type="entry name" value="PKS_KR"/>
    <property type="match status" value="1"/>
</dbReference>
<dbReference type="Gene3D" id="3.40.50.720">
    <property type="entry name" value="NAD(P)-binding Rossmann-like Domain"/>
    <property type="match status" value="1"/>
</dbReference>
<dbReference type="SUPFAM" id="SSF51735">
    <property type="entry name" value="NAD(P)-binding Rossmann-fold domains"/>
    <property type="match status" value="1"/>
</dbReference>
<dbReference type="RefSeq" id="WP_037476908.1">
    <property type="nucleotide sequence ID" value="NZ_AZRA01000001.1"/>
</dbReference>
<dbReference type="InterPro" id="IPR057326">
    <property type="entry name" value="KR_dom"/>
</dbReference>
<dbReference type="PRINTS" id="PR00081">
    <property type="entry name" value="GDHRDH"/>
</dbReference>
<dbReference type="InterPro" id="IPR020904">
    <property type="entry name" value="Sc_DH/Rdtase_CS"/>
</dbReference>
<reference evidence="5 6" key="1">
    <citation type="journal article" date="2014" name="FEMS Microbiol. Ecol.">
        <title>Sphaerotilus natans encrusted with nanoball-shaped Fe(III) oxide minerals formed by nitrate-reducing mixotrophic Fe(II) oxidation.</title>
        <authorList>
            <person name="Park S."/>
            <person name="Kim D.H."/>
            <person name="Lee J.H."/>
            <person name="Hur H.G."/>
        </authorList>
    </citation>
    <scope>NUCLEOTIDE SEQUENCE [LARGE SCALE GENOMIC DNA]</scope>
    <source>
        <strain evidence="5 6">DSM 6575</strain>
    </source>
</reference>
<dbReference type="InterPro" id="IPR036291">
    <property type="entry name" value="NAD(P)-bd_dom_sf"/>
</dbReference>
<accession>A0A059KSN8</accession>
<dbReference type="InterPro" id="IPR002347">
    <property type="entry name" value="SDR_fam"/>
</dbReference>
<dbReference type="GO" id="GO:0016491">
    <property type="term" value="F:oxidoreductase activity"/>
    <property type="evidence" value="ECO:0007669"/>
    <property type="project" value="UniProtKB-KW"/>
</dbReference>
<gene>
    <name evidence="5" type="ORF">X805_00300</name>
</gene>
<dbReference type="PANTHER" id="PTHR43669:SF12">
    <property type="entry name" value="BLR5618 PROTEIN"/>
    <property type="match status" value="1"/>
</dbReference>
<dbReference type="PRINTS" id="PR00080">
    <property type="entry name" value="SDRFAMILY"/>
</dbReference>
<dbReference type="AlphaFoldDB" id="A0A059KSN8"/>
<dbReference type="eggNOG" id="COG4221">
    <property type="taxonomic scope" value="Bacteria"/>
</dbReference>
<evidence type="ECO:0000313" key="6">
    <source>
        <dbReference type="Proteomes" id="UP000026714"/>
    </source>
</evidence>